<sequence>MKNYQDKETGQIYAFEDDYDPFLSDNRNTPKTLTKNIKTRPTETSVWYDGGWIERTDAPIDYIEPTSSVPSYNPAWMVHLKPYSAIVSDKQPQFQFSLDQINNNSYDGMQLSKVIGILSLEDNLDVLISYDGGIAIPQSEKFSKRVDGITKLNEILCRFLLGGIHTEVLHPHELTVGTLHEKTHLFCYAPSLYNQLRFNWASIADRFQPLMVPRVLHLNDLQKAYMDGREILESIPTFTPFFLLNGYTSLINQNINDALNNLWIVVEQLTEILWKQIYIRYKDNYPRRVQKCHANYKESNYLKHIATKHKLLRLAKVITRQNYKILECARKSRNNLAHRGRQPNREVVITLWEQLPELLESATDYKNIGMREIKIGQEINWNNSHNNNFDEWKELVSLMK</sequence>
<dbReference type="AlphaFoldDB" id="A0A2H9YRS1"/>
<organism evidence="1 2">
    <name type="scientific">Acinetobacter pseudolwoffii</name>
    <dbReference type="NCBI Taxonomy" id="2053287"/>
    <lineage>
        <taxon>Bacteria</taxon>
        <taxon>Pseudomonadati</taxon>
        <taxon>Pseudomonadota</taxon>
        <taxon>Gammaproteobacteria</taxon>
        <taxon>Moraxellales</taxon>
        <taxon>Moraxellaceae</taxon>
        <taxon>Acinetobacter</taxon>
    </lineage>
</organism>
<name>A0A2H9YRS1_9GAMM</name>
<evidence type="ECO:0008006" key="3">
    <source>
        <dbReference type="Google" id="ProtNLM"/>
    </source>
</evidence>
<reference evidence="1 2" key="1">
    <citation type="submission" date="2017-11" db="EMBL/GenBank/DDBJ databases">
        <title>Revising the taxonomy of the Acinetobacter lwoffii group: the description of Acinetobacter pseudolwoffii sp. nov. and emended description of Acinetobacter lwoffii.</title>
        <authorList>
            <person name="Nemec A."/>
            <person name="Radolfova-Krizova L."/>
        </authorList>
    </citation>
    <scope>NUCLEOTIDE SEQUENCE [LARGE SCALE GENOMIC DNA]</scope>
    <source>
        <strain evidence="1 2">ANC 5044</strain>
    </source>
</reference>
<evidence type="ECO:0000313" key="1">
    <source>
        <dbReference type="EMBL" id="PJO75343.1"/>
    </source>
</evidence>
<dbReference type="RefSeq" id="WP_100534987.1">
    <property type="nucleotide sequence ID" value="NZ_JBHRWM010000007.1"/>
</dbReference>
<gene>
    <name evidence="1" type="ORF">CWI32_07365</name>
</gene>
<comment type="caution">
    <text evidence="1">The sequence shown here is derived from an EMBL/GenBank/DDBJ whole genome shotgun (WGS) entry which is preliminary data.</text>
</comment>
<dbReference type="Proteomes" id="UP000243446">
    <property type="component" value="Unassembled WGS sequence"/>
</dbReference>
<dbReference type="EMBL" id="PHRG01000003">
    <property type="protein sequence ID" value="PJO75343.1"/>
    <property type="molecule type" value="Genomic_DNA"/>
</dbReference>
<protein>
    <recommendedName>
        <fullName evidence="3">ApeA N-terminal domain-containing protein</fullName>
    </recommendedName>
</protein>
<evidence type="ECO:0000313" key="2">
    <source>
        <dbReference type="Proteomes" id="UP000243446"/>
    </source>
</evidence>
<proteinExistence type="predicted"/>
<accession>A0A2H9YRS1</accession>
<dbReference type="GeneID" id="97176835"/>